<dbReference type="EC" id="2.7.13.3" evidence="3"/>
<evidence type="ECO:0000256" key="14">
    <source>
        <dbReference type="SAM" id="Phobius"/>
    </source>
</evidence>
<keyword evidence="4" id="KW-1003">Cell membrane</keyword>
<evidence type="ECO:0000256" key="3">
    <source>
        <dbReference type="ARBA" id="ARBA00012438"/>
    </source>
</evidence>
<keyword evidence="9 16" id="KW-0418">Kinase</keyword>
<evidence type="ECO:0000256" key="10">
    <source>
        <dbReference type="ARBA" id="ARBA00022840"/>
    </source>
</evidence>
<dbReference type="InterPro" id="IPR003594">
    <property type="entry name" value="HATPase_dom"/>
</dbReference>
<dbReference type="HOGENOM" id="CLU_020211_11_1_11"/>
<dbReference type="InterPro" id="IPR036890">
    <property type="entry name" value="HATPase_C_sf"/>
</dbReference>
<keyword evidence="11 14" id="KW-1133">Transmembrane helix</keyword>
<dbReference type="SUPFAM" id="SSF55874">
    <property type="entry name" value="ATPase domain of HSP90 chaperone/DNA topoisomerase II/histidine kinase"/>
    <property type="match status" value="1"/>
</dbReference>
<proteinExistence type="predicted"/>
<evidence type="ECO:0000256" key="11">
    <source>
        <dbReference type="ARBA" id="ARBA00022989"/>
    </source>
</evidence>
<keyword evidence="12" id="KW-0902">Two-component regulatory system</keyword>
<keyword evidence="8" id="KW-0547">Nucleotide-binding</keyword>
<reference evidence="17" key="2">
    <citation type="submission" date="2012-01" db="EMBL/GenBank/DDBJ databases">
        <title>Noncontiguous Finished sequence of chromosome of Saccharomonospora glauca K62.</title>
        <authorList>
            <consortium name="US DOE Joint Genome Institute"/>
            <person name="Lucas S."/>
            <person name="Han J."/>
            <person name="Lapidus A."/>
            <person name="Cheng J.-F."/>
            <person name="Goodwin L."/>
            <person name="Pitluck S."/>
            <person name="Peters L."/>
            <person name="Mikhailova N."/>
            <person name="Held B."/>
            <person name="Detter J.C."/>
            <person name="Han C."/>
            <person name="Tapia R."/>
            <person name="Land M."/>
            <person name="Hauser L."/>
            <person name="Kyrpides N."/>
            <person name="Ivanova N."/>
            <person name="Pagani I."/>
            <person name="Brambilla E.-M."/>
            <person name="Klenk H.-P."/>
            <person name="Woyke T."/>
        </authorList>
    </citation>
    <scope>NUCLEOTIDE SEQUENCE [LARGE SCALE GENOMIC DNA]</scope>
    <source>
        <strain evidence="17">K62</strain>
    </source>
</reference>
<evidence type="ECO:0000259" key="15">
    <source>
        <dbReference type="PROSITE" id="PS50109"/>
    </source>
</evidence>
<dbReference type="GO" id="GO:0005524">
    <property type="term" value="F:ATP binding"/>
    <property type="evidence" value="ECO:0007669"/>
    <property type="project" value="UniProtKB-KW"/>
</dbReference>
<keyword evidence="13 14" id="KW-0472">Membrane</keyword>
<dbReference type="InterPro" id="IPR052162">
    <property type="entry name" value="Sensor_kinase/Photoreceptor"/>
</dbReference>
<dbReference type="InterPro" id="IPR005467">
    <property type="entry name" value="His_kinase_dom"/>
</dbReference>
<keyword evidence="6" id="KW-0808">Transferase</keyword>
<keyword evidence="5" id="KW-0597">Phosphoprotein</keyword>
<keyword evidence="7 14" id="KW-0812">Transmembrane</keyword>
<dbReference type="AlphaFoldDB" id="I1D7U6"/>
<dbReference type="InterPro" id="IPR016120">
    <property type="entry name" value="Sig_transdc_His_kin_SpoOB"/>
</dbReference>
<evidence type="ECO:0000256" key="8">
    <source>
        <dbReference type="ARBA" id="ARBA00022741"/>
    </source>
</evidence>
<dbReference type="GO" id="GO:0000155">
    <property type="term" value="F:phosphorelay sensor kinase activity"/>
    <property type="evidence" value="ECO:0007669"/>
    <property type="project" value="InterPro"/>
</dbReference>
<feature type="transmembrane region" description="Helical" evidence="14">
    <location>
        <begin position="191"/>
        <end position="211"/>
    </location>
</feature>
<dbReference type="EMBL" id="CM001484">
    <property type="protein sequence ID" value="EIF01021.1"/>
    <property type="molecule type" value="Genomic_DNA"/>
</dbReference>
<evidence type="ECO:0000256" key="9">
    <source>
        <dbReference type="ARBA" id="ARBA00022777"/>
    </source>
</evidence>
<dbReference type="Proteomes" id="UP000005087">
    <property type="component" value="Chromosome"/>
</dbReference>
<dbReference type="PRINTS" id="PR00344">
    <property type="entry name" value="BCTRLSENSOR"/>
</dbReference>
<name>I1D7U6_9PSEU</name>
<organism evidence="16 17">
    <name type="scientific">Saccharomonospora glauca K62</name>
    <dbReference type="NCBI Taxonomy" id="928724"/>
    <lineage>
        <taxon>Bacteria</taxon>
        <taxon>Bacillati</taxon>
        <taxon>Actinomycetota</taxon>
        <taxon>Actinomycetes</taxon>
        <taxon>Pseudonocardiales</taxon>
        <taxon>Pseudonocardiaceae</taxon>
        <taxon>Saccharomonospora</taxon>
    </lineage>
</organism>
<evidence type="ECO:0000256" key="2">
    <source>
        <dbReference type="ARBA" id="ARBA00004651"/>
    </source>
</evidence>
<evidence type="ECO:0000256" key="5">
    <source>
        <dbReference type="ARBA" id="ARBA00022553"/>
    </source>
</evidence>
<dbReference type="CDD" id="cd00130">
    <property type="entry name" value="PAS"/>
    <property type="match status" value="1"/>
</dbReference>
<accession>I1D7U6</accession>
<dbReference type="InterPro" id="IPR004358">
    <property type="entry name" value="Sig_transdc_His_kin-like_C"/>
</dbReference>
<dbReference type="GO" id="GO:0005886">
    <property type="term" value="C:plasma membrane"/>
    <property type="evidence" value="ECO:0007669"/>
    <property type="project" value="UniProtKB-SubCell"/>
</dbReference>
<dbReference type="PROSITE" id="PS50109">
    <property type="entry name" value="HIS_KIN"/>
    <property type="match status" value="1"/>
</dbReference>
<dbReference type="eggNOG" id="COG3290">
    <property type="taxonomic scope" value="Bacteria"/>
</dbReference>
<evidence type="ECO:0000256" key="1">
    <source>
        <dbReference type="ARBA" id="ARBA00000085"/>
    </source>
</evidence>
<dbReference type="Pfam" id="PF17203">
    <property type="entry name" value="sCache_3_2"/>
    <property type="match status" value="1"/>
</dbReference>
<reference evidence="16 17" key="1">
    <citation type="submission" date="2011-09" db="EMBL/GenBank/DDBJ databases">
        <authorList>
            <consortium name="US DOE Joint Genome Institute (JGI-PGF)"/>
            <person name="Lucas S."/>
            <person name="Han J."/>
            <person name="Lapidus A."/>
            <person name="Cheng J.-F."/>
            <person name="Goodwin L."/>
            <person name="Pitluck S."/>
            <person name="Peters L."/>
            <person name="Land M.L."/>
            <person name="Hauser L."/>
            <person name="Brambilla E."/>
            <person name="Klenk H.-P."/>
            <person name="Woyke T.J."/>
        </authorList>
    </citation>
    <scope>NUCLEOTIDE SEQUENCE [LARGE SCALE GENOMIC DNA]</scope>
    <source>
        <strain evidence="16 17">K62</strain>
    </source>
</reference>
<dbReference type="Pfam" id="PF02518">
    <property type="entry name" value="HATPase_c"/>
    <property type="match status" value="1"/>
</dbReference>
<protein>
    <recommendedName>
        <fullName evidence="3">histidine kinase</fullName>
        <ecNumber evidence="3">2.7.13.3</ecNumber>
    </recommendedName>
</protein>
<dbReference type="Gene3D" id="3.30.450.20">
    <property type="entry name" value="PAS domain"/>
    <property type="match status" value="2"/>
</dbReference>
<dbReference type="SUPFAM" id="SSF103190">
    <property type="entry name" value="Sensory domain-like"/>
    <property type="match status" value="1"/>
</dbReference>
<dbReference type="STRING" id="928724.SacglDRAFT_04190"/>
<dbReference type="InterPro" id="IPR029151">
    <property type="entry name" value="Sensor-like_sf"/>
</dbReference>
<dbReference type="PANTHER" id="PTHR43304:SF1">
    <property type="entry name" value="PAC DOMAIN-CONTAINING PROTEIN"/>
    <property type="match status" value="1"/>
</dbReference>
<dbReference type="InterPro" id="IPR033463">
    <property type="entry name" value="sCache_3"/>
</dbReference>
<sequence>MDVTLVVVFVVIRSRPPRCHSDRVGSKGSLARQLLGWHLSLVFALLGCVTVYSVIQSKHNFTEDEGRALLSVAESVAATPGVRVSLADPVNRDPLSIFAESARSLSGADFVTVAGPDRTVLASPDPSQRGNPLPLGESTVTSGHAWVGEVNGSLVAHVPVFGERGDMLGIVAAGKAEPGFFAGITNRPADALALLGIALVLGVTGSLLLAWRVKRQTLGLEPREITGLVEHREALLHGIKEGVVGLDQQHRITLVNDHARELLALPDDCVGTAVDDLDISGRLRDVLTGRTDGADQIVLRAGRVLVLNRMPVSRGGRRLGAVVTLRDRTELVTLREELAATSRTTDTLRAQAHEFSNRLHTIAGLIELGEYDEVRNYVNLVNRTHEEWHERVSERIGDTAVAALLIAKSSLAAEQGTGLRLADESHLSETDDRMSADLVTVVGNLVDNALDAVRGAPDAWVEVDIRERSSAVTVVVRDSGPGVAPEIATEVFAHGFTTKAAEHGGQRGLGLALTRQACRRRGGHVELRNDGGAVFTAVLPYATAAEKVSP</sequence>
<dbReference type="Gene3D" id="1.10.287.130">
    <property type="match status" value="1"/>
</dbReference>
<evidence type="ECO:0000256" key="6">
    <source>
        <dbReference type="ARBA" id="ARBA00022679"/>
    </source>
</evidence>
<dbReference type="InterPro" id="IPR039506">
    <property type="entry name" value="SPOB_a"/>
</dbReference>
<feature type="domain" description="Histidine kinase" evidence="15">
    <location>
        <begin position="350"/>
        <end position="543"/>
    </location>
</feature>
<dbReference type="Gene3D" id="3.30.565.10">
    <property type="entry name" value="Histidine kinase-like ATPase, C-terminal domain"/>
    <property type="match status" value="1"/>
</dbReference>
<keyword evidence="17" id="KW-1185">Reference proteome</keyword>
<evidence type="ECO:0000313" key="17">
    <source>
        <dbReference type="Proteomes" id="UP000005087"/>
    </source>
</evidence>
<dbReference type="InterPro" id="IPR035965">
    <property type="entry name" value="PAS-like_dom_sf"/>
</dbReference>
<dbReference type="Pfam" id="PF14689">
    <property type="entry name" value="SPOB_a"/>
    <property type="match status" value="1"/>
</dbReference>
<evidence type="ECO:0000313" key="16">
    <source>
        <dbReference type="EMBL" id="EIF01021.1"/>
    </source>
</evidence>
<dbReference type="PANTHER" id="PTHR43304">
    <property type="entry name" value="PHYTOCHROME-LIKE PROTEIN CPH1"/>
    <property type="match status" value="1"/>
</dbReference>
<evidence type="ECO:0000256" key="4">
    <source>
        <dbReference type="ARBA" id="ARBA00022475"/>
    </source>
</evidence>
<keyword evidence="10" id="KW-0067">ATP-binding</keyword>
<comment type="subcellular location">
    <subcellularLocation>
        <location evidence="2">Cell membrane</location>
        <topology evidence="2">Multi-pass membrane protein</topology>
    </subcellularLocation>
</comment>
<evidence type="ECO:0000256" key="12">
    <source>
        <dbReference type="ARBA" id="ARBA00023012"/>
    </source>
</evidence>
<dbReference type="InterPro" id="IPR000014">
    <property type="entry name" value="PAS"/>
</dbReference>
<dbReference type="SUPFAM" id="SSF55890">
    <property type="entry name" value="Sporulation response regulatory protein Spo0B"/>
    <property type="match status" value="1"/>
</dbReference>
<dbReference type="SMART" id="SM00387">
    <property type="entry name" value="HATPase_c"/>
    <property type="match status" value="1"/>
</dbReference>
<evidence type="ECO:0000256" key="7">
    <source>
        <dbReference type="ARBA" id="ARBA00022692"/>
    </source>
</evidence>
<feature type="transmembrane region" description="Helical" evidence="14">
    <location>
        <begin position="37"/>
        <end position="55"/>
    </location>
</feature>
<dbReference type="SUPFAM" id="SSF55785">
    <property type="entry name" value="PYP-like sensor domain (PAS domain)"/>
    <property type="match status" value="1"/>
</dbReference>
<comment type="catalytic activity">
    <reaction evidence="1">
        <text>ATP + protein L-histidine = ADP + protein N-phospho-L-histidine.</text>
        <dbReference type="EC" id="2.7.13.3"/>
    </reaction>
</comment>
<gene>
    <name evidence="16" type="ORF">SacglDRAFT_04190</name>
</gene>
<evidence type="ECO:0000256" key="13">
    <source>
        <dbReference type="ARBA" id="ARBA00023136"/>
    </source>
</evidence>